<dbReference type="EMBL" id="QYBC01000006">
    <property type="protein sequence ID" value="RYB05790.1"/>
    <property type="molecule type" value="Genomic_DNA"/>
</dbReference>
<dbReference type="PANTHER" id="PTHR43157">
    <property type="entry name" value="PHOSPHATIDYLINOSITOL-GLYCAN BIOSYNTHESIS CLASS F PROTEIN-RELATED"/>
    <property type="match status" value="1"/>
</dbReference>
<dbReference type="CDD" id="cd05327">
    <property type="entry name" value="retinol-DH_like_SDR_c_like"/>
    <property type="match status" value="1"/>
</dbReference>
<dbReference type="AlphaFoldDB" id="A0A4Q2RGX3"/>
<sequence>MHGRTVVITGGTSGIGLAGALELARRGARLVLVARDPARAEDALIQLRRISPEARHGIHIADLSRLSEMRRVGAVIAAAEPRVDVLVNNAGAWFPDRIETEDGFEMTFALDHLSYMVLTDALLPSLVAAAPSRIVSTSSEAHRFAALDLADLHGRAGYRGFSAYGRAKLCNILFTRELARRLSGTGVTANAFHPGFVASRFGDAGRGLGRRAFGLAKALFAISPEAGAATLVHLATSPEVEGTTGGYHAKCRPLQPSRAGRDDAVARRLWDMSSEMTGIGSGLPA</sequence>
<accession>A0A4Q2RGX3</accession>
<evidence type="ECO:0000256" key="1">
    <source>
        <dbReference type="ARBA" id="ARBA00023002"/>
    </source>
</evidence>
<keyword evidence="3" id="KW-1185">Reference proteome</keyword>
<dbReference type="OrthoDB" id="109589at2"/>
<gene>
    <name evidence="2" type="ORF">D3272_08425</name>
</gene>
<evidence type="ECO:0000313" key="3">
    <source>
        <dbReference type="Proteomes" id="UP000289411"/>
    </source>
</evidence>
<keyword evidence="1" id="KW-0560">Oxidoreductase</keyword>
<dbReference type="Proteomes" id="UP000289411">
    <property type="component" value="Unassembled WGS sequence"/>
</dbReference>
<evidence type="ECO:0000313" key="2">
    <source>
        <dbReference type="EMBL" id="RYB05790.1"/>
    </source>
</evidence>
<protein>
    <submittedName>
        <fullName evidence="2">SDR family oxidoreductase</fullName>
    </submittedName>
</protein>
<comment type="caution">
    <text evidence="2">The sequence shown here is derived from an EMBL/GenBank/DDBJ whole genome shotgun (WGS) entry which is preliminary data.</text>
</comment>
<dbReference type="GO" id="GO:0016491">
    <property type="term" value="F:oxidoreductase activity"/>
    <property type="evidence" value="ECO:0007669"/>
    <property type="project" value="UniProtKB-KW"/>
</dbReference>
<dbReference type="Gene3D" id="3.40.50.720">
    <property type="entry name" value="NAD(P)-binding Rossmann-like Domain"/>
    <property type="match status" value="1"/>
</dbReference>
<reference evidence="2 3" key="1">
    <citation type="submission" date="2018-09" db="EMBL/GenBank/DDBJ databases">
        <authorList>
            <person name="Grouzdev D.S."/>
            <person name="Krutkina M.S."/>
        </authorList>
    </citation>
    <scope>NUCLEOTIDE SEQUENCE [LARGE SCALE GENOMIC DNA]</scope>
    <source>
        <strain evidence="2 3">RmlP001</strain>
    </source>
</reference>
<dbReference type="PRINTS" id="PR00081">
    <property type="entry name" value="GDHRDH"/>
</dbReference>
<dbReference type="InterPro" id="IPR002347">
    <property type="entry name" value="SDR_fam"/>
</dbReference>
<dbReference type="InterPro" id="IPR036291">
    <property type="entry name" value="NAD(P)-bd_dom_sf"/>
</dbReference>
<proteinExistence type="predicted"/>
<dbReference type="PANTHER" id="PTHR43157:SF31">
    <property type="entry name" value="PHOSPHATIDYLINOSITOL-GLYCAN BIOSYNTHESIS CLASS F PROTEIN"/>
    <property type="match status" value="1"/>
</dbReference>
<dbReference type="Pfam" id="PF00106">
    <property type="entry name" value="adh_short"/>
    <property type="match status" value="1"/>
</dbReference>
<organism evidence="2 3">
    <name type="scientific">Lichenibacterium ramalinae</name>
    <dbReference type="NCBI Taxonomy" id="2316527"/>
    <lineage>
        <taxon>Bacteria</taxon>
        <taxon>Pseudomonadati</taxon>
        <taxon>Pseudomonadota</taxon>
        <taxon>Alphaproteobacteria</taxon>
        <taxon>Hyphomicrobiales</taxon>
        <taxon>Lichenihabitantaceae</taxon>
        <taxon>Lichenibacterium</taxon>
    </lineage>
</organism>
<dbReference type="SUPFAM" id="SSF51735">
    <property type="entry name" value="NAD(P)-binding Rossmann-fold domains"/>
    <property type="match status" value="1"/>
</dbReference>
<reference evidence="2 3" key="2">
    <citation type="submission" date="2019-02" db="EMBL/GenBank/DDBJ databases">
        <title>'Lichenibacterium ramalinii' gen. nov. sp. nov., 'Lichenibacterium minor' gen. nov. sp. nov.</title>
        <authorList>
            <person name="Pankratov T."/>
        </authorList>
    </citation>
    <scope>NUCLEOTIDE SEQUENCE [LARGE SCALE GENOMIC DNA]</scope>
    <source>
        <strain evidence="2 3">RmlP001</strain>
    </source>
</reference>
<name>A0A4Q2RGX3_9HYPH</name>